<evidence type="ECO:0000256" key="1">
    <source>
        <dbReference type="SAM" id="SignalP"/>
    </source>
</evidence>
<dbReference type="PANTHER" id="PTHR19328:SF53">
    <property type="entry name" value="MEMBRANE PROTEIN"/>
    <property type="match status" value="1"/>
</dbReference>
<dbReference type="PANTHER" id="PTHR19328">
    <property type="entry name" value="HEDGEHOG-INTERACTING PROTEIN"/>
    <property type="match status" value="1"/>
</dbReference>
<dbReference type="Proteomes" id="UP000516093">
    <property type="component" value="Chromosome"/>
</dbReference>
<keyword evidence="1" id="KW-0732">Signal</keyword>
<sequence>MTILKNTLTAAALCSALTGAAQNDYQKTVTASYKGNIFKPGQVEATDARVAQLKAPAGFAVTKFADKLEKPRMLAVAPNGDVYVSNRDKGTVTLLRDTNKDGKADLTKQVAQRDNLHGLALKDGKLYIAAVREVYAADVKADGTLSELKTLYKDLPDAGQHPNRTLNFGPDGKLYLSVGSTCNACDEPNKENATLLEIKPDGSGRRVVAKGLRNTIGFGWHPTTKVLYGFDHGIDWLGDEDQREELNEIKEGADYGWPFVFADGKANPADEPPRGLTHEQYAAKTEKPKLLYTAHSAPLGMVFNTGGQFPKEYQNDAFVTMHGSWNRAEPSGYKIVRVHFNDQGQPEKFEDFVTGWLVNNNKEQFGRVCGIAQHADGSLLVSDDANGVIYRVAYAGAAPGANLGRKRKQVVKIKDQNNCWQLLKLSCGAGLVPQLELLTPKCSSLPLE</sequence>
<protein>
    <submittedName>
        <fullName evidence="3">Sorbosone dehydrogenase family protein</fullName>
    </submittedName>
</protein>
<gene>
    <name evidence="3" type="ORF">H9L05_01010</name>
</gene>
<dbReference type="Gene3D" id="2.120.10.30">
    <property type="entry name" value="TolB, C-terminal domain"/>
    <property type="match status" value="1"/>
</dbReference>
<feature type="chain" id="PRO_5028881314" evidence="1">
    <location>
        <begin position="21"/>
        <end position="448"/>
    </location>
</feature>
<dbReference type="InterPro" id="IPR011042">
    <property type="entry name" value="6-blade_b-propeller_TolB-like"/>
</dbReference>
<proteinExistence type="predicted"/>
<dbReference type="SUPFAM" id="SSF50952">
    <property type="entry name" value="Soluble quinoprotein glucose dehydrogenase"/>
    <property type="match status" value="1"/>
</dbReference>
<keyword evidence="4" id="KW-1185">Reference proteome</keyword>
<dbReference type="Pfam" id="PF22807">
    <property type="entry name" value="TrAA12"/>
    <property type="match status" value="1"/>
</dbReference>
<dbReference type="RefSeq" id="WP_187732662.1">
    <property type="nucleotide sequence ID" value="NZ_CP060784.1"/>
</dbReference>
<evidence type="ECO:0000259" key="2">
    <source>
        <dbReference type="Pfam" id="PF22807"/>
    </source>
</evidence>
<dbReference type="InterPro" id="IPR054539">
    <property type="entry name" value="Beta-prop_PDH"/>
</dbReference>
<dbReference type="InterPro" id="IPR011041">
    <property type="entry name" value="Quinoprot_gluc/sorb_DH_b-prop"/>
</dbReference>
<dbReference type="AlphaFoldDB" id="A0A7H0GVT9"/>
<dbReference type="KEGG" id="hqi:H9L05_01010"/>
<reference evidence="3 4" key="1">
    <citation type="submission" date="2020-08" db="EMBL/GenBank/DDBJ databases">
        <title>Genome sequence of Hymenobacter qilianensis JCM 19763T.</title>
        <authorList>
            <person name="Hyun D.-W."/>
            <person name="Bae J.-W."/>
        </authorList>
    </citation>
    <scope>NUCLEOTIDE SEQUENCE [LARGE SCALE GENOMIC DNA]</scope>
    <source>
        <strain evidence="3 4">JCM 19763</strain>
    </source>
</reference>
<feature type="domain" description="Pyrroloquinoline quinone-dependent pyranose dehydrogenase beta-propeller" evidence="2">
    <location>
        <begin position="54"/>
        <end position="393"/>
    </location>
</feature>
<dbReference type="EMBL" id="CP060784">
    <property type="protein sequence ID" value="QNP52405.1"/>
    <property type="molecule type" value="Genomic_DNA"/>
</dbReference>
<evidence type="ECO:0000313" key="4">
    <source>
        <dbReference type="Proteomes" id="UP000516093"/>
    </source>
</evidence>
<evidence type="ECO:0000313" key="3">
    <source>
        <dbReference type="EMBL" id="QNP52405.1"/>
    </source>
</evidence>
<feature type="signal peptide" evidence="1">
    <location>
        <begin position="1"/>
        <end position="20"/>
    </location>
</feature>
<name>A0A7H0GVT9_9BACT</name>
<accession>A0A7H0GVT9</accession>
<organism evidence="3 4">
    <name type="scientific">Hymenobacter qilianensis</name>
    <dbReference type="NCBI Taxonomy" id="1385715"/>
    <lineage>
        <taxon>Bacteria</taxon>
        <taxon>Pseudomonadati</taxon>
        <taxon>Bacteroidota</taxon>
        <taxon>Cytophagia</taxon>
        <taxon>Cytophagales</taxon>
        <taxon>Hymenobacteraceae</taxon>
        <taxon>Hymenobacter</taxon>
    </lineage>
</organism>